<dbReference type="Proteomes" id="UP001139150">
    <property type="component" value="Unassembled WGS sequence"/>
</dbReference>
<comment type="catalytic activity">
    <reaction evidence="1">
        <text>5-oxo-L-proline + ATP + 2 H2O = L-glutamate + ADP + phosphate + H(+)</text>
        <dbReference type="Rhea" id="RHEA:10348"/>
        <dbReference type="ChEBI" id="CHEBI:15377"/>
        <dbReference type="ChEBI" id="CHEBI:15378"/>
        <dbReference type="ChEBI" id="CHEBI:29985"/>
        <dbReference type="ChEBI" id="CHEBI:30616"/>
        <dbReference type="ChEBI" id="CHEBI:43474"/>
        <dbReference type="ChEBI" id="CHEBI:58402"/>
        <dbReference type="ChEBI" id="CHEBI:456216"/>
        <dbReference type="EC" id="3.5.2.9"/>
    </reaction>
</comment>
<comment type="function">
    <text evidence="1">Catalyzes the cleavage of 5-oxoproline to form L-glutamate coupled to the hydrolysis of ATP to ADP and inorganic phosphate.</text>
</comment>
<dbReference type="CDD" id="cd10787">
    <property type="entry name" value="LamB_YcsF_like"/>
    <property type="match status" value="1"/>
</dbReference>
<dbReference type="AlphaFoldDB" id="A0A9X2CWN7"/>
<protein>
    <recommendedName>
        <fullName evidence="1">5-oxoprolinase subunit A</fullName>
        <shortName evidence="1">5-OPase subunit A</shortName>
        <ecNumber evidence="1">3.5.2.9</ecNumber>
    </recommendedName>
    <alternativeName>
        <fullName evidence="1">5-oxoprolinase (ATP-hydrolyzing) subunit A</fullName>
    </alternativeName>
</protein>
<dbReference type="EC" id="3.5.2.9" evidence="1"/>
<accession>A0A9X2CWN7</accession>
<dbReference type="GO" id="GO:0017168">
    <property type="term" value="F:5-oxoprolinase (ATP-hydrolyzing) activity"/>
    <property type="evidence" value="ECO:0007669"/>
    <property type="project" value="UniProtKB-UniRule"/>
</dbReference>
<dbReference type="RefSeq" id="WP_250098509.1">
    <property type="nucleotide sequence ID" value="NZ_JAKRYL010000034.1"/>
</dbReference>
<comment type="similarity">
    <text evidence="1">Belongs to the LamB/PxpA family.</text>
</comment>
<dbReference type="PANTHER" id="PTHR30292">
    <property type="entry name" value="UNCHARACTERIZED PROTEIN YBGL-RELATED"/>
    <property type="match status" value="1"/>
</dbReference>
<evidence type="ECO:0000313" key="3">
    <source>
        <dbReference type="Proteomes" id="UP001139150"/>
    </source>
</evidence>
<reference evidence="2" key="1">
    <citation type="submission" date="2022-02" db="EMBL/GenBank/DDBJ databases">
        <title>Halalkalibacter sp. nov. isolated from Lonar Lake, India.</title>
        <authorList>
            <person name="Joshi A."/>
            <person name="Thite S."/>
            <person name="Lodha T."/>
        </authorList>
    </citation>
    <scope>NUCLEOTIDE SEQUENCE</scope>
    <source>
        <strain evidence="2">MEB205</strain>
    </source>
</reference>
<dbReference type="GO" id="GO:0005975">
    <property type="term" value="P:carbohydrate metabolic process"/>
    <property type="evidence" value="ECO:0007669"/>
    <property type="project" value="InterPro"/>
</dbReference>
<keyword evidence="1" id="KW-0378">Hydrolase</keyword>
<dbReference type="EMBL" id="JAKRYL010000034">
    <property type="protein sequence ID" value="MCL7749653.1"/>
    <property type="molecule type" value="Genomic_DNA"/>
</dbReference>
<dbReference type="Pfam" id="PF03746">
    <property type="entry name" value="LamB_YcsF"/>
    <property type="match status" value="1"/>
</dbReference>
<sequence>MRRVDVNCDLGESFGAYTIGQDEKILDQVTSANVACGFHAGDHNVMAKTVKMAAAKGVKIGAHPGFPDLLGFGRRLIETNPEDIYNFVVYQISALKGFCDIEGVRMQHVKPHGALFNLAATDGAVAEAIAKAVYDVDRNLVLFGLSCSELIKAGTNIGLRVANEVFADRTYQANGTLTPRTHEHALIHDVRLAIEQVVMMIKSGKVRAVDGTIVPIQADTICVHGDGEKALEFTQELRRALQVEGISIRSIL</sequence>
<dbReference type="Gene3D" id="3.20.20.370">
    <property type="entry name" value="Glycoside hydrolase/deacetylase"/>
    <property type="match status" value="1"/>
</dbReference>
<dbReference type="InterPro" id="IPR005501">
    <property type="entry name" value="LamB/YcsF/PxpA-like"/>
</dbReference>
<dbReference type="GO" id="GO:0005524">
    <property type="term" value="F:ATP binding"/>
    <property type="evidence" value="ECO:0007669"/>
    <property type="project" value="UniProtKB-UniRule"/>
</dbReference>
<evidence type="ECO:0000313" key="2">
    <source>
        <dbReference type="EMBL" id="MCL7749653.1"/>
    </source>
</evidence>
<keyword evidence="1" id="KW-0547">Nucleotide-binding</keyword>
<gene>
    <name evidence="1" type="primary">pxpA</name>
    <name evidence="2" type="ORF">MF646_21270</name>
</gene>
<organism evidence="2 3">
    <name type="scientific">Halalkalibacter alkaliphilus</name>
    <dbReference type="NCBI Taxonomy" id="2917993"/>
    <lineage>
        <taxon>Bacteria</taxon>
        <taxon>Bacillati</taxon>
        <taxon>Bacillota</taxon>
        <taxon>Bacilli</taxon>
        <taxon>Bacillales</taxon>
        <taxon>Bacillaceae</taxon>
        <taxon>Halalkalibacter</taxon>
    </lineage>
</organism>
<name>A0A9X2CWN7_9BACI</name>
<dbReference type="PANTHER" id="PTHR30292:SF0">
    <property type="entry name" value="5-OXOPROLINASE SUBUNIT A"/>
    <property type="match status" value="1"/>
</dbReference>
<keyword evidence="3" id="KW-1185">Reference proteome</keyword>
<dbReference type="HAMAP" id="MF_00691">
    <property type="entry name" value="PxpA"/>
    <property type="match status" value="1"/>
</dbReference>
<comment type="caution">
    <text evidence="2">The sequence shown here is derived from an EMBL/GenBank/DDBJ whole genome shotgun (WGS) entry which is preliminary data.</text>
</comment>
<dbReference type="NCBIfam" id="NF003816">
    <property type="entry name" value="PRK05406.1-5"/>
    <property type="match status" value="1"/>
</dbReference>
<evidence type="ECO:0000256" key="1">
    <source>
        <dbReference type="HAMAP-Rule" id="MF_00691"/>
    </source>
</evidence>
<dbReference type="SUPFAM" id="SSF88713">
    <property type="entry name" value="Glycoside hydrolase/deacetylase"/>
    <property type="match status" value="1"/>
</dbReference>
<dbReference type="InterPro" id="IPR011330">
    <property type="entry name" value="Glyco_hydro/deAcase_b/a-brl"/>
</dbReference>
<dbReference type="NCBIfam" id="NF003814">
    <property type="entry name" value="PRK05406.1-3"/>
    <property type="match status" value="1"/>
</dbReference>
<comment type="subunit">
    <text evidence="1">Forms a complex composed of PxpA, PxpB and PxpC.</text>
</comment>
<keyword evidence="1" id="KW-0067">ATP-binding</keyword>
<proteinExistence type="inferred from homology"/>